<protein>
    <submittedName>
        <fullName evidence="2">Uncharacterized protein</fullName>
    </submittedName>
</protein>
<reference evidence="2 3" key="1">
    <citation type="journal article" date="2024" name="G3 (Bethesda)">
        <title>Genome assembly of Hibiscus sabdariffa L. provides insights into metabolisms of medicinal natural products.</title>
        <authorList>
            <person name="Kim T."/>
        </authorList>
    </citation>
    <scope>NUCLEOTIDE SEQUENCE [LARGE SCALE GENOMIC DNA]</scope>
    <source>
        <strain evidence="2">TK-2024</strain>
        <tissue evidence="2">Old leaves</tissue>
    </source>
</reference>
<evidence type="ECO:0000313" key="3">
    <source>
        <dbReference type="Proteomes" id="UP001396334"/>
    </source>
</evidence>
<feature type="region of interest" description="Disordered" evidence="1">
    <location>
        <begin position="1"/>
        <end position="22"/>
    </location>
</feature>
<organism evidence="2 3">
    <name type="scientific">Hibiscus sabdariffa</name>
    <name type="common">roselle</name>
    <dbReference type="NCBI Taxonomy" id="183260"/>
    <lineage>
        <taxon>Eukaryota</taxon>
        <taxon>Viridiplantae</taxon>
        <taxon>Streptophyta</taxon>
        <taxon>Embryophyta</taxon>
        <taxon>Tracheophyta</taxon>
        <taxon>Spermatophyta</taxon>
        <taxon>Magnoliopsida</taxon>
        <taxon>eudicotyledons</taxon>
        <taxon>Gunneridae</taxon>
        <taxon>Pentapetalae</taxon>
        <taxon>rosids</taxon>
        <taxon>malvids</taxon>
        <taxon>Malvales</taxon>
        <taxon>Malvaceae</taxon>
        <taxon>Malvoideae</taxon>
        <taxon>Hibiscus</taxon>
    </lineage>
</organism>
<evidence type="ECO:0000256" key="1">
    <source>
        <dbReference type="SAM" id="MobiDB-lite"/>
    </source>
</evidence>
<dbReference type="Proteomes" id="UP001396334">
    <property type="component" value="Unassembled WGS sequence"/>
</dbReference>
<evidence type="ECO:0000313" key="2">
    <source>
        <dbReference type="EMBL" id="KAK9042163.1"/>
    </source>
</evidence>
<feature type="region of interest" description="Disordered" evidence="1">
    <location>
        <begin position="60"/>
        <end position="86"/>
    </location>
</feature>
<keyword evidence="3" id="KW-1185">Reference proteome</keyword>
<sequence length="258" mass="29103">MGEMTQEPEFDVPHQEEEEDDDHDLNFQEPINLSLLHIDNLKNTTTHQNRHSCTTCSCNLTTGNPMKRPSPESISEPKSKRPLVENHPYSLSGFSKLPLPRLHRTVSDPLTPTKAAKFLEDDTPLLKGSASFSLPPKPPALSRSISDPIFSPANPLSRTPSPQEMGVELIKEESPSAKRLKRMKERMKEMSNWWGEAIKEVEDVISTTEETKDKDEGDCEEAVRVEKIGECLDLHFKCPCGKGYKILLSGKNCYYKLI</sequence>
<feature type="compositionally biased region" description="Basic and acidic residues" evidence="1">
    <location>
        <begin position="75"/>
        <end position="84"/>
    </location>
</feature>
<proteinExistence type="predicted"/>
<gene>
    <name evidence="2" type="ORF">V6N11_017242</name>
</gene>
<dbReference type="EMBL" id="JBBPBN010000004">
    <property type="protein sequence ID" value="KAK9042163.1"/>
    <property type="molecule type" value="Genomic_DNA"/>
</dbReference>
<accession>A0ABR2TXF3</accession>
<comment type="caution">
    <text evidence="2">The sequence shown here is derived from an EMBL/GenBank/DDBJ whole genome shotgun (WGS) entry which is preliminary data.</text>
</comment>
<name>A0ABR2TXF3_9ROSI</name>